<evidence type="ECO:0008006" key="3">
    <source>
        <dbReference type="Google" id="ProtNLM"/>
    </source>
</evidence>
<proteinExistence type="predicted"/>
<protein>
    <recommendedName>
        <fullName evidence="3">AraC family transcriptional regulator</fullName>
    </recommendedName>
</protein>
<reference evidence="1 2" key="1">
    <citation type="submission" date="2019-02" db="EMBL/GenBank/DDBJ databases">
        <title>Draft Genome Sequences of Six Type Strains of the Genus Massilia.</title>
        <authorList>
            <person name="Miess H."/>
            <person name="Frediansyhah A."/>
            <person name="Gross H."/>
        </authorList>
    </citation>
    <scope>NUCLEOTIDE SEQUENCE [LARGE SCALE GENOMIC DNA]</scope>
    <source>
        <strain evidence="1 2">DSM 17472</strain>
    </source>
</reference>
<gene>
    <name evidence="1" type="ORF">EYF70_09950</name>
</gene>
<keyword evidence="2" id="KW-1185">Reference proteome</keyword>
<accession>A0ABX5RTJ9</accession>
<evidence type="ECO:0000313" key="1">
    <source>
        <dbReference type="EMBL" id="QBI01128.1"/>
    </source>
</evidence>
<dbReference type="RefSeq" id="WP_131145252.1">
    <property type="nucleotide sequence ID" value="NZ_BMWV01000007.1"/>
</dbReference>
<dbReference type="EMBL" id="CP036401">
    <property type="protein sequence ID" value="QBI01128.1"/>
    <property type="molecule type" value="Genomic_DNA"/>
</dbReference>
<organism evidence="1 2">
    <name type="scientific">Pseudoduganella albidiflava</name>
    <dbReference type="NCBI Taxonomy" id="321983"/>
    <lineage>
        <taxon>Bacteria</taxon>
        <taxon>Pseudomonadati</taxon>
        <taxon>Pseudomonadota</taxon>
        <taxon>Betaproteobacteria</taxon>
        <taxon>Burkholderiales</taxon>
        <taxon>Oxalobacteraceae</taxon>
        <taxon>Telluria group</taxon>
        <taxon>Pseudoduganella</taxon>
    </lineage>
</organism>
<dbReference type="Proteomes" id="UP000292307">
    <property type="component" value="Chromosome"/>
</dbReference>
<evidence type="ECO:0000313" key="2">
    <source>
        <dbReference type="Proteomes" id="UP000292307"/>
    </source>
</evidence>
<sequence>MSIELLQPGLLDSPYCWLIRDGNAKIGVHIHDGWCMQLDDREVFFFAQPGSCIHLEPLLDLEHELFFSFLRNSAFDNKAFSHKILDFPKLQLIRLVLNTTFSDYWPVRALAWLTADKELIPELFADLDKFSKNKAMGQSARQLAKRLMRWGR</sequence>
<name>A0ABX5RTJ9_9BURK</name>